<evidence type="ECO:0000256" key="2">
    <source>
        <dbReference type="ARBA" id="ARBA00010072"/>
    </source>
</evidence>
<dbReference type="GO" id="GO:0006865">
    <property type="term" value="P:amino acid transport"/>
    <property type="evidence" value="ECO:0007669"/>
    <property type="project" value="UniProtKB-KW"/>
</dbReference>
<evidence type="ECO:0000256" key="3">
    <source>
        <dbReference type="ARBA" id="ARBA00022448"/>
    </source>
</evidence>
<evidence type="ECO:0000313" key="11">
    <source>
        <dbReference type="EMBL" id="KPH74057.1"/>
    </source>
</evidence>
<evidence type="ECO:0000259" key="10">
    <source>
        <dbReference type="PROSITE" id="PS50928"/>
    </source>
</evidence>
<reference evidence="11 12" key="1">
    <citation type="submission" date="2015-07" db="EMBL/GenBank/DDBJ databases">
        <title>Whole genome sequencing of Bosea vaviloviae isolated from cave pool.</title>
        <authorList>
            <person name="Tan N.E.H."/>
            <person name="Lee Y.P."/>
            <person name="Gan H.M."/>
            <person name="Barton H."/>
            <person name="Savka M.A."/>
        </authorList>
    </citation>
    <scope>NUCLEOTIDE SEQUENCE [LARGE SCALE GENOMIC DNA]</scope>
    <source>
        <strain evidence="11 12">SD260</strain>
    </source>
</reference>
<evidence type="ECO:0000256" key="1">
    <source>
        <dbReference type="ARBA" id="ARBA00004429"/>
    </source>
</evidence>
<feature type="transmembrane region" description="Helical" evidence="9">
    <location>
        <begin position="25"/>
        <end position="43"/>
    </location>
</feature>
<evidence type="ECO:0000256" key="8">
    <source>
        <dbReference type="ARBA" id="ARBA00023136"/>
    </source>
</evidence>
<evidence type="ECO:0000256" key="7">
    <source>
        <dbReference type="ARBA" id="ARBA00022989"/>
    </source>
</evidence>
<feature type="transmembrane region" description="Helical" evidence="9">
    <location>
        <begin position="366"/>
        <end position="388"/>
    </location>
</feature>
<dbReference type="InterPro" id="IPR035906">
    <property type="entry name" value="MetI-like_sf"/>
</dbReference>
<dbReference type="EMBL" id="LGSZ01000089">
    <property type="protein sequence ID" value="KPH74057.1"/>
    <property type="molecule type" value="Genomic_DNA"/>
</dbReference>
<keyword evidence="6" id="KW-0029">Amino-acid transport</keyword>
<keyword evidence="5 9" id="KW-0812">Transmembrane</keyword>
<evidence type="ECO:0000256" key="4">
    <source>
        <dbReference type="ARBA" id="ARBA00022475"/>
    </source>
</evidence>
<dbReference type="GO" id="GO:0043190">
    <property type="term" value="C:ATP-binding cassette (ABC) transporter complex"/>
    <property type="evidence" value="ECO:0007669"/>
    <property type="project" value="InterPro"/>
</dbReference>
<gene>
    <name evidence="11" type="ORF">AE618_25905</name>
</gene>
<evidence type="ECO:0000256" key="6">
    <source>
        <dbReference type="ARBA" id="ARBA00022970"/>
    </source>
</evidence>
<evidence type="ECO:0000256" key="9">
    <source>
        <dbReference type="RuleBase" id="RU363032"/>
    </source>
</evidence>
<accession>A0A0N1MZN3</accession>
<comment type="similarity">
    <text evidence="2">Belongs to the binding-protein-dependent transport system permease family. HisMQ subfamily.</text>
</comment>
<evidence type="ECO:0000256" key="5">
    <source>
        <dbReference type="ARBA" id="ARBA00022692"/>
    </source>
</evidence>
<name>A0A0N1MZN3_9HYPH</name>
<dbReference type="AlphaFoldDB" id="A0A0N1MZN3"/>
<dbReference type="Gene3D" id="1.10.3720.10">
    <property type="entry name" value="MetI-like"/>
    <property type="match status" value="2"/>
</dbReference>
<dbReference type="InterPro" id="IPR000515">
    <property type="entry name" value="MetI-like"/>
</dbReference>
<dbReference type="InterPro" id="IPR043429">
    <property type="entry name" value="ArtM/GltK/GlnP/TcyL/YhdX-like"/>
</dbReference>
<dbReference type="NCBIfam" id="TIGR01726">
    <property type="entry name" value="HEQRo_perm_3TM"/>
    <property type="match status" value="1"/>
</dbReference>
<dbReference type="SUPFAM" id="SSF161098">
    <property type="entry name" value="MetI-like"/>
    <property type="match status" value="2"/>
</dbReference>
<comment type="subcellular location">
    <subcellularLocation>
        <location evidence="1">Cell inner membrane</location>
        <topology evidence="1">Multi-pass membrane protein</topology>
    </subcellularLocation>
    <subcellularLocation>
        <location evidence="9">Cell membrane</location>
        <topology evidence="9">Multi-pass membrane protein</topology>
    </subcellularLocation>
</comment>
<keyword evidence="12" id="KW-1185">Reference proteome</keyword>
<comment type="caution">
    <text evidence="11">The sequence shown here is derived from an EMBL/GenBank/DDBJ whole genome shotgun (WGS) entry which is preliminary data.</text>
</comment>
<keyword evidence="3 9" id="KW-0813">Transport</keyword>
<sequence length="397" mass="43064">MSTISTETAQPGKASLFYDPRIRGYVYQFALIAVVGFLIWSAASNAIENLRAQKIASGLGFWHNAAGFDVNQKLIPFSASGSTYGQAFYVGLLNTLLVAAIGIVLSTFLGFFVGVSRLSSNWVLSKLAMVYVEVIRNLPLLLQLFFWYNAVLKPLPDARNSIALPGSIFLNNRGLIMPNPQFGPAFEYVVIAFFVAIVAAIAFYIWSKKQQERTGTQYPNGLISLALIIGVPLLVYFAAGQPLAFELPQQGRFNLTGGLQIYPEFVALLIGLTTYTAGFIAEVVRAGILAVSKGQTEAANALGLRAGPTLKLVVIPQAMRVIIPPLTSNYLNLTKNSSLAVAIGYPDLVQVFTGTVLNQTGQALEVVAITMAVYLTISLVTSLFMNIYNKRMALVER</sequence>
<feature type="transmembrane region" description="Helical" evidence="9">
    <location>
        <begin position="87"/>
        <end position="115"/>
    </location>
</feature>
<organism evidence="11 12">
    <name type="scientific">Bosea vaviloviae</name>
    <dbReference type="NCBI Taxonomy" id="1526658"/>
    <lineage>
        <taxon>Bacteria</taxon>
        <taxon>Pseudomonadati</taxon>
        <taxon>Pseudomonadota</taxon>
        <taxon>Alphaproteobacteria</taxon>
        <taxon>Hyphomicrobiales</taxon>
        <taxon>Boseaceae</taxon>
        <taxon>Bosea</taxon>
    </lineage>
</organism>
<dbReference type="RefSeq" id="WP_054211936.1">
    <property type="nucleotide sequence ID" value="NZ_LGSZ01000089.1"/>
</dbReference>
<feature type="transmembrane region" description="Helical" evidence="9">
    <location>
        <begin position="218"/>
        <end position="239"/>
    </location>
</feature>
<keyword evidence="7 9" id="KW-1133">Transmembrane helix</keyword>
<feature type="transmembrane region" description="Helical" evidence="9">
    <location>
        <begin position="302"/>
        <end position="323"/>
    </location>
</feature>
<dbReference type="GO" id="GO:0022857">
    <property type="term" value="F:transmembrane transporter activity"/>
    <property type="evidence" value="ECO:0007669"/>
    <property type="project" value="InterPro"/>
</dbReference>
<protein>
    <submittedName>
        <fullName evidence="11">Amino acid ABC transporter permease</fullName>
    </submittedName>
</protein>
<dbReference type="PANTHER" id="PTHR30614:SF37">
    <property type="entry name" value="AMINO-ACID ABC TRANSPORTER PERMEASE PROTEIN YHDX-RELATED"/>
    <property type="match status" value="1"/>
</dbReference>
<evidence type="ECO:0000313" key="12">
    <source>
        <dbReference type="Proteomes" id="UP000037822"/>
    </source>
</evidence>
<proteinExistence type="inferred from homology"/>
<feature type="transmembrane region" description="Helical" evidence="9">
    <location>
        <begin position="185"/>
        <end position="206"/>
    </location>
</feature>
<dbReference type="InterPro" id="IPR010065">
    <property type="entry name" value="AA_ABC_transptr_permease_3TM"/>
</dbReference>
<dbReference type="Pfam" id="PF00528">
    <property type="entry name" value="BPD_transp_1"/>
    <property type="match status" value="1"/>
</dbReference>
<dbReference type="Proteomes" id="UP000037822">
    <property type="component" value="Unassembled WGS sequence"/>
</dbReference>
<dbReference type="PANTHER" id="PTHR30614">
    <property type="entry name" value="MEMBRANE COMPONENT OF AMINO ACID ABC TRANSPORTER"/>
    <property type="match status" value="1"/>
</dbReference>
<feature type="domain" description="ABC transmembrane type-1" evidence="10">
    <location>
        <begin position="92"/>
        <end position="385"/>
    </location>
</feature>
<keyword evidence="8 9" id="KW-0472">Membrane</keyword>
<keyword evidence="4" id="KW-1003">Cell membrane</keyword>
<dbReference type="PROSITE" id="PS50928">
    <property type="entry name" value="ABC_TM1"/>
    <property type="match status" value="1"/>
</dbReference>
<dbReference type="PATRIC" id="fig|1526658.3.peg.3738"/>
<feature type="transmembrane region" description="Helical" evidence="9">
    <location>
        <begin position="259"/>
        <end position="281"/>
    </location>
</feature>
<dbReference type="CDD" id="cd06261">
    <property type="entry name" value="TM_PBP2"/>
    <property type="match status" value="2"/>
</dbReference>